<feature type="transmembrane region" description="Helical" evidence="1">
    <location>
        <begin position="130"/>
        <end position="153"/>
    </location>
</feature>
<comment type="caution">
    <text evidence="2">The sequence shown here is derived from an EMBL/GenBank/DDBJ whole genome shotgun (WGS) entry which is preliminary data.</text>
</comment>
<evidence type="ECO:0000313" key="3">
    <source>
        <dbReference type="Proteomes" id="UP000219559"/>
    </source>
</evidence>
<organism evidence="2 3">
    <name type="scientific">Sediminicola luteus</name>
    <dbReference type="NCBI Taxonomy" id="319238"/>
    <lineage>
        <taxon>Bacteria</taxon>
        <taxon>Pseudomonadati</taxon>
        <taxon>Bacteroidota</taxon>
        <taxon>Flavobacteriia</taxon>
        <taxon>Flavobacteriales</taxon>
        <taxon>Flavobacteriaceae</taxon>
        <taxon>Sediminicola</taxon>
    </lineage>
</organism>
<feature type="transmembrane region" description="Helical" evidence="1">
    <location>
        <begin position="233"/>
        <end position="251"/>
    </location>
</feature>
<feature type="transmembrane region" description="Helical" evidence="1">
    <location>
        <begin position="63"/>
        <end position="80"/>
    </location>
</feature>
<dbReference type="GO" id="GO:0015813">
    <property type="term" value="P:L-glutamate transmembrane transport"/>
    <property type="evidence" value="ECO:0007669"/>
    <property type="project" value="InterPro"/>
</dbReference>
<dbReference type="GO" id="GO:0015501">
    <property type="term" value="F:glutamate:sodium symporter activity"/>
    <property type="evidence" value="ECO:0007669"/>
    <property type="project" value="InterPro"/>
</dbReference>
<feature type="transmembrane region" description="Helical" evidence="1">
    <location>
        <begin position="415"/>
        <end position="434"/>
    </location>
</feature>
<feature type="transmembrane region" description="Helical" evidence="1">
    <location>
        <begin position="101"/>
        <end position="124"/>
    </location>
</feature>
<keyword evidence="1" id="KW-1133">Transmembrane helix</keyword>
<evidence type="ECO:0000313" key="2">
    <source>
        <dbReference type="EMBL" id="PCE65938.1"/>
    </source>
</evidence>
<dbReference type="PANTHER" id="PTHR36178:SF1">
    <property type="entry name" value="SODIUM_GLUTAMATE SYMPORTER"/>
    <property type="match status" value="1"/>
</dbReference>
<feature type="transmembrane region" description="Helical" evidence="1">
    <location>
        <begin position="36"/>
        <end position="57"/>
    </location>
</feature>
<keyword evidence="1" id="KW-0472">Membrane</keyword>
<reference evidence="2 3" key="1">
    <citation type="submission" date="2017-04" db="EMBL/GenBank/DDBJ databases">
        <title>A new member of the family Flavobacteriaceae isolated from ascidians.</title>
        <authorList>
            <person name="Chen L."/>
        </authorList>
    </citation>
    <scope>NUCLEOTIDE SEQUENCE [LARGE SCALE GENOMIC DNA]</scope>
    <source>
        <strain evidence="2 3">HQA918</strain>
    </source>
</reference>
<dbReference type="Pfam" id="PF03616">
    <property type="entry name" value="Glt_symporter"/>
    <property type="match status" value="1"/>
</dbReference>
<feature type="transmembrane region" description="Helical" evidence="1">
    <location>
        <begin position="318"/>
        <end position="338"/>
    </location>
</feature>
<evidence type="ECO:0000256" key="1">
    <source>
        <dbReference type="SAM" id="Phobius"/>
    </source>
</evidence>
<dbReference type="PANTHER" id="PTHR36178">
    <property type="entry name" value="SLR0625 PROTEIN"/>
    <property type="match status" value="1"/>
</dbReference>
<accession>A0A2A4GD78</accession>
<feature type="transmembrane region" description="Helical" evidence="1">
    <location>
        <begin position="165"/>
        <end position="189"/>
    </location>
</feature>
<keyword evidence="3" id="KW-1185">Reference proteome</keyword>
<feature type="transmembrane region" description="Helical" evidence="1">
    <location>
        <begin position="258"/>
        <end position="280"/>
    </location>
</feature>
<feature type="transmembrane region" description="Helical" evidence="1">
    <location>
        <begin position="6"/>
        <end position="24"/>
    </location>
</feature>
<dbReference type="Proteomes" id="UP000219559">
    <property type="component" value="Unassembled WGS sequence"/>
</dbReference>
<proteinExistence type="predicted"/>
<dbReference type="OrthoDB" id="9801557at2"/>
<evidence type="ECO:0008006" key="4">
    <source>
        <dbReference type="Google" id="ProtNLM"/>
    </source>
</evidence>
<protein>
    <recommendedName>
        <fullName evidence="4">Sodium:glutamate symporter</fullName>
    </recommendedName>
</protein>
<dbReference type="GO" id="GO:0016020">
    <property type="term" value="C:membrane"/>
    <property type="evidence" value="ECO:0007669"/>
    <property type="project" value="InterPro"/>
</dbReference>
<sequence length="444" mass="48289">MQFSFIQDLGLAALLIFLAFFMRLKLGFLQRLFIPVSIIAGLLALTFGPNGFGYLAFSEQIGTYPGIMIAFLFGTLPFTHKVDKKEAKALQRDTLQMGGSTIFILVLQWGLGLLFGLTLLRGLYPDINFGFGSILAAGFFGGHGTAAAIGDTLATNLNWEDAKSLAMTSATVGILSATIGGIFMVQWAVRKGKTEYLKDFNQLPSSLRTGLIPNSEQRPMGKTTFSNIAIDPFVMHLMLALAVGIGGMYLTQWTKPLLGGYSIAAFSFAFILGLLLKWVLNKTKGLQYIDTQIMGRICGSFADLIVIYGIASIKLSVVVAYAGPLVLLFAFGLIMAVLVLRKAGPALFVNAWFEKSLFLWGMSLGVTAIGIALLRMVDPEAKSGTLPTFALGYISVTPFEVGCLVIFPILAGLGYHWYFTIGCLALALLLFLALRRYQKRLRKT</sequence>
<dbReference type="RefSeq" id="WP_097441463.1">
    <property type="nucleotide sequence ID" value="NZ_NBWU01000001.1"/>
</dbReference>
<dbReference type="InterPro" id="IPR004445">
    <property type="entry name" value="GltS"/>
</dbReference>
<keyword evidence="1" id="KW-0812">Transmembrane</keyword>
<dbReference type="AlphaFoldDB" id="A0A2A4GD78"/>
<dbReference type="EMBL" id="NBWU01000001">
    <property type="protein sequence ID" value="PCE65938.1"/>
    <property type="molecule type" value="Genomic_DNA"/>
</dbReference>
<name>A0A2A4GD78_9FLAO</name>
<gene>
    <name evidence="2" type="ORF">B7P33_01145</name>
</gene>
<feature type="transmembrane region" description="Helical" evidence="1">
    <location>
        <begin position="358"/>
        <end position="377"/>
    </location>
</feature>
<feature type="transmembrane region" description="Helical" evidence="1">
    <location>
        <begin position="389"/>
        <end position="409"/>
    </location>
</feature>